<protein>
    <submittedName>
        <fullName evidence="1">Uncharacterized protein</fullName>
    </submittedName>
</protein>
<sequence>MVDAPGLGPDASNGVGVRVPSLAPHPLNAPFLPVAGFTLAGGSRRSALSIAWRVGHSGEHFIA</sequence>
<proteinExistence type="predicted"/>
<reference evidence="1 2" key="1">
    <citation type="journal article" date="2011" name="J. Bacteriol.">
        <title>Complete genome sequence of the plant pathogen Ralstonia solanacearum strain Po82.</title>
        <authorList>
            <person name="Xu J."/>
            <person name="Zheng H.J."/>
            <person name="Liu L."/>
            <person name="Pan Z.C."/>
            <person name="Prior P."/>
            <person name="Tang B."/>
            <person name="Xu J.S."/>
            <person name="Zhang H."/>
            <person name="Tian Q."/>
            <person name="Zhang L.Q."/>
            <person name="Feng J."/>
        </authorList>
    </citation>
    <scope>NUCLEOTIDE SEQUENCE [LARGE SCALE GENOMIC DNA]</scope>
    <source>
        <strain evidence="1 2">Po82</strain>
    </source>
</reference>
<evidence type="ECO:0000313" key="2">
    <source>
        <dbReference type="Proteomes" id="UP000007953"/>
    </source>
</evidence>
<name>F6G1G9_RALS8</name>
<dbReference type="KEGG" id="rsn:RSPO_c01739"/>
<dbReference type="AlphaFoldDB" id="F6G1G9"/>
<dbReference type="Proteomes" id="UP000007953">
    <property type="component" value="Chromosome"/>
</dbReference>
<organism evidence="1 2">
    <name type="scientific">Ralstonia solanacearum (strain Po82)</name>
    <dbReference type="NCBI Taxonomy" id="1031711"/>
    <lineage>
        <taxon>Bacteria</taxon>
        <taxon>Pseudomonadati</taxon>
        <taxon>Pseudomonadota</taxon>
        <taxon>Betaproteobacteria</taxon>
        <taxon>Burkholderiales</taxon>
        <taxon>Burkholderiaceae</taxon>
        <taxon>Ralstonia</taxon>
        <taxon>Ralstonia solanacearum species complex</taxon>
    </lineage>
</organism>
<dbReference type="HOGENOM" id="CLU_2882743_0_0_4"/>
<dbReference type="EMBL" id="CP002819">
    <property type="protein sequence ID" value="AEG69039.1"/>
    <property type="molecule type" value="Genomic_DNA"/>
</dbReference>
<evidence type="ECO:0000313" key="1">
    <source>
        <dbReference type="EMBL" id="AEG69039.1"/>
    </source>
</evidence>
<gene>
    <name evidence="1" type="ordered locus">RSPO_c01739</name>
</gene>
<accession>F6G1G9</accession>